<dbReference type="SUPFAM" id="SSF51735">
    <property type="entry name" value="NAD(P)-binding Rossmann-fold domains"/>
    <property type="match status" value="1"/>
</dbReference>
<dbReference type="Proteomes" id="UP001296993">
    <property type="component" value="Unassembled WGS sequence"/>
</dbReference>
<proteinExistence type="predicted"/>
<dbReference type="InterPro" id="IPR036291">
    <property type="entry name" value="NAD(P)-bd_dom_sf"/>
</dbReference>
<evidence type="ECO:0000313" key="1">
    <source>
        <dbReference type="EMBL" id="MBP2385826.1"/>
    </source>
</evidence>
<dbReference type="Gene3D" id="3.40.50.720">
    <property type="entry name" value="NAD(P)-binding Rossmann-like Domain"/>
    <property type="match status" value="1"/>
</dbReference>
<comment type="caution">
    <text evidence="1">The sequence shown here is derived from an EMBL/GenBank/DDBJ whole genome shotgun (WGS) entry which is preliminary data.</text>
</comment>
<accession>A0ABS4XC19</accession>
<dbReference type="InterPro" id="IPR051604">
    <property type="entry name" value="Ergot_Alk_Oxidoreductase"/>
</dbReference>
<keyword evidence="2" id="KW-1185">Reference proteome</keyword>
<dbReference type="Gene3D" id="3.90.25.10">
    <property type="entry name" value="UDP-galactose 4-epimerase, domain 1"/>
    <property type="match status" value="1"/>
</dbReference>
<dbReference type="PANTHER" id="PTHR43162">
    <property type="match status" value="1"/>
</dbReference>
<name>A0ABS4XC19_9MICC</name>
<dbReference type="PANTHER" id="PTHR43162:SF1">
    <property type="entry name" value="PRESTALK A DIFFERENTIATION PROTEIN A"/>
    <property type="match status" value="1"/>
</dbReference>
<dbReference type="RefSeq" id="WP_209996772.1">
    <property type="nucleotide sequence ID" value="NZ_BAAAJY010000003.1"/>
</dbReference>
<protein>
    <submittedName>
        <fullName evidence="1">Uncharacterized protein YbjT (DUF2867 family)</fullName>
    </submittedName>
</protein>
<evidence type="ECO:0000313" key="2">
    <source>
        <dbReference type="Proteomes" id="UP001296993"/>
    </source>
</evidence>
<organism evidence="1 2">
    <name type="scientific">Paeniglutamicibacter kerguelensis</name>
    <dbReference type="NCBI Taxonomy" id="254788"/>
    <lineage>
        <taxon>Bacteria</taxon>
        <taxon>Bacillati</taxon>
        <taxon>Actinomycetota</taxon>
        <taxon>Actinomycetes</taxon>
        <taxon>Micrococcales</taxon>
        <taxon>Micrococcaceae</taxon>
        <taxon>Paeniglutamicibacter</taxon>
    </lineage>
</organism>
<sequence>MTNTDVLVLGGTGRTGRRIVRRLHNRGIQTRVASRQGKNPWSWEDRSTWDTALHGASAAYVCYSPDLAFPGVAELIGEFAEQARKLGVNRLVLLSGRGEKGALVSERAVQDTVAEWTIIRSSWFAQNFSEHFLLGPVLRSRLVLPAGDVLEPFIDLDDLAEVASAALVEQGHAGAVYEVTGPRLLSMLDVADEISAATGRHIEYAPSTAEEFVADVALDGIPHQDARPLAELFESILDGRNASVTDDLERALGRPGTDFTEYARRVAALGIWSPRIKASA</sequence>
<gene>
    <name evidence="1" type="ORF">JOF47_001337</name>
</gene>
<dbReference type="EMBL" id="JAGIOF010000001">
    <property type="protein sequence ID" value="MBP2385826.1"/>
    <property type="molecule type" value="Genomic_DNA"/>
</dbReference>
<reference evidence="1 2" key="1">
    <citation type="submission" date="2021-03" db="EMBL/GenBank/DDBJ databases">
        <title>Sequencing the genomes of 1000 actinobacteria strains.</title>
        <authorList>
            <person name="Klenk H.-P."/>
        </authorList>
    </citation>
    <scope>NUCLEOTIDE SEQUENCE [LARGE SCALE GENOMIC DNA]</scope>
    <source>
        <strain evidence="1 2">DSM 15797</strain>
    </source>
</reference>